<reference evidence="9" key="1">
    <citation type="submission" date="2024-01" db="EMBL/GenBank/DDBJ databases">
        <authorList>
            <person name="Webb A."/>
        </authorList>
    </citation>
    <scope>NUCLEOTIDE SEQUENCE</scope>
    <source>
        <strain evidence="9">Pm1</strain>
    </source>
</reference>
<protein>
    <submittedName>
        <fullName evidence="9">Uncharacterized protein</fullName>
    </submittedName>
</protein>
<feature type="domain" description="Integrase catalytic" evidence="8">
    <location>
        <begin position="699"/>
        <end position="868"/>
    </location>
</feature>
<dbReference type="Pfam" id="PF07727">
    <property type="entry name" value="RVT_2"/>
    <property type="match status" value="1"/>
</dbReference>
<comment type="caution">
    <text evidence="9">The sequence shown here is derived from an EMBL/GenBank/DDBJ whole genome shotgun (WGS) entry which is preliminary data.</text>
</comment>
<dbReference type="InterPro" id="IPR001584">
    <property type="entry name" value="Integrase_cat-core"/>
</dbReference>
<dbReference type="SMART" id="SM00343">
    <property type="entry name" value="ZnF_C2HC"/>
    <property type="match status" value="1"/>
</dbReference>
<gene>
    <name evidence="9" type="ORF">PM001_LOCUS13630</name>
</gene>
<feature type="compositionally biased region" description="Polar residues" evidence="6">
    <location>
        <begin position="1"/>
        <end position="11"/>
    </location>
</feature>
<evidence type="ECO:0000256" key="1">
    <source>
        <dbReference type="ARBA" id="ARBA00022670"/>
    </source>
</evidence>
<evidence type="ECO:0000256" key="2">
    <source>
        <dbReference type="ARBA" id="ARBA00022723"/>
    </source>
</evidence>
<feature type="region of interest" description="Disordered" evidence="6">
    <location>
        <begin position="951"/>
        <end position="993"/>
    </location>
</feature>
<evidence type="ECO:0000259" key="7">
    <source>
        <dbReference type="PROSITE" id="PS50158"/>
    </source>
</evidence>
<dbReference type="Pfam" id="PF00098">
    <property type="entry name" value="zf-CCHC"/>
    <property type="match status" value="1"/>
</dbReference>
<dbReference type="InterPro" id="IPR057670">
    <property type="entry name" value="SH3_retrovirus"/>
</dbReference>
<name>A0AAV1U1E3_9STRA</name>
<dbReference type="GO" id="GO:0008270">
    <property type="term" value="F:zinc ion binding"/>
    <property type="evidence" value="ECO:0007669"/>
    <property type="project" value="UniProtKB-KW"/>
</dbReference>
<organism evidence="9 10">
    <name type="scientific">Peronospora matthiolae</name>
    <dbReference type="NCBI Taxonomy" id="2874970"/>
    <lineage>
        <taxon>Eukaryota</taxon>
        <taxon>Sar</taxon>
        <taxon>Stramenopiles</taxon>
        <taxon>Oomycota</taxon>
        <taxon>Peronosporomycetes</taxon>
        <taxon>Peronosporales</taxon>
        <taxon>Peronosporaceae</taxon>
        <taxon>Peronospora</taxon>
    </lineage>
</organism>
<dbReference type="InterPro" id="IPR036875">
    <property type="entry name" value="Znf_CCHC_sf"/>
</dbReference>
<keyword evidence="5" id="KW-0863">Zinc-finger</keyword>
<feature type="compositionally biased region" description="Pro residues" evidence="6">
    <location>
        <begin position="149"/>
        <end position="165"/>
    </location>
</feature>
<evidence type="ECO:0000256" key="5">
    <source>
        <dbReference type="PROSITE-ProRule" id="PRU00047"/>
    </source>
</evidence>
<dbReference type="PROSITE" id="PS50994">
    <property type="entry name" value="INTEGRASE"/>
    <property type="match status" value="1"/>
</dbReference>
<dbReference type="Pfam" id="PF22936">
    <property type="entry name" value="Pol_BBD"/>
    <property type="match status" value="1"/>
</dbReference>
<dbReference type="InterPro" id="IPR039537">
    <property type="entry name" value="Retrotran_Ty1/copia-like"/>
</dbReference>
<feature type="region of interest" description="Disordered" evidence="6">
    <location>
        <begin position="1"/>
        <end position="47"/>
    </location>
</feature>
<feature type="domain" description="CCHC-type" evidence="7">
    <location>
        <begin position="384"/>
        <end position="398"/>
    </location>
</feature>
<evidence type="ECO:0000313" key="9">
    <source>
        <dbReference type="EMBL" id="CAK7928480.1"/>
    </source>
</evidence>
<keyword evidence="1" id="KW-0645">Protease</keyword>
<feature type="compositionally biased region" description="Basic residues" evidence="6">
    <location>
        <begin position="977"/>
        <end position="989"/>
    </location>
</feature>
<dbReference type="PROSITE" id="PS50158">
    <property type="entry name" value="ZF_CCHC"/>
    <property type="match status" value="1"/>
</dbReference>
<evidence type="ECO:0000256" key="4">
    <source>
        <dbReference type="ARBA" id="ARBA00022801"/>
    </source>
</evidence>
<dbReference type="InterPro" id="IPR001878">
    <property type="entry name" value="Znf_CCHC"/>
</dbReference>
<dbReference type="PANTHER" id="PTHR42648">
    <property type="entry name" value="TRANSPOSASE, PUTATIVE-RELATED"/>
    <property type="match status" value="1"/>
</dbReference>
<feature type="compositionally biased region" description="Low complexity" evidence="6">
    <location>
        <begin position="136"/>
        <end position="148"/>
    </location>
</feature>
<evidence type="ECO:0000259" key="8">
    <source>
        <dbReference type="PROSITE" id="PS50994"/>
    </source>
</evidence>
<dbReference type="SUPFAM" id="SSF57756">
    <property type="entry name" value="Retrovirus zinc finger-like domains"/>
    <property type="match status" value="1"/>
</dbReference>
<keyword evidence="3" id="KW-0064">Aspartyl protease</keyword>
<keyword evidence="5" id="KW-0862">Zinc</keyword>
<dbReference type="GO" id="GO:0003676">
    <property type="term" value="F:nucleic acid binding"/>
    <property type="evidence" value="ECO:0007669"/>
    <property type="project" value="InterPro"/>
</dbReference>
<evidence type="ECO:0000313" key="10">
    <source>
        <dbReference type="Proteomes" id="UP001162060"/>
    </source>
</evidence>
<proteinExistence type="predicted"/>
<evidence type="ECO:0000256" key="3">
    <source>
        <dbReference type="ARBA" id="ARBA00022750"/>
    </source>
</evidence>
<keyword evidence="2" id="KW-0479">Metal-binding</keyword>
<feature type="region of interest" description="Disordered" evidence="6">
    <location>
        <begin position="132"/>
        <end position="172"/>
    </location>
</feature>
<dbReference type="Pfam" id="PF25597">
    <property type="entry name" value="SH3_retrovirus"/>
    <property type="match status" value="1"/>
</dbReference>
<dbReference type="InterPro" id="IPR043502">
    <property type="entry name" value="DNA/RNA_pol_sf"/>
</dbReference>
<dbReference type="SUPFAM" id="SSF56672">
    <property type="entry name" value="DNA/RNA polymerases"/>
    <property type="match status" value="1"/>
</dbReference>
<dbReference type="InterPro" id="IPR054722">
    <property type="entry name" value="PolX-like_BBD"/>
</dbReference>
<dbReference type="GO" id="GO:0004190">
    <property type="term" value="F:aspartic-type endopeptidase activity"/>
    <property type="evidence" value="ECO:0007669"/>
    <property type="project" value="UniProtKB-KW"/>
</dbReference>
<sequence length="1554" mass="169660">MAATTEPTTKTPGGVPRATPGRGSPARAPTAPAVVNDGPARESGKRDDKILAALAALTDRLASLESSQRVRDEEERMLGAVESGLFASKLGANMRGRPMTIDAIGDAEENAPVPRGYQRATDLGASRFASLEPPRARAAPQLQQRAPASAPPPQEHAALPPPQQFAPPQAYVRPGLNGYGMPSASQRKLNIRKFDGTELYRGLGSGFFEWGRTFLRAVSLAEASCGFGWTEDVKVDLLGHFLAGTAERYYHKQVDTWWTQSPTLEYIMEQLLRKFKTSITASQAMKLFMAKKDARRTWAEHFLYMVAVSEARGGADSLVLDNIVHHASPELVNVMRSKYEPTRLDYLRHAEELAHFAIEHGSSAVGREVVAAHVEGKPKGAITCYRCGRPGHIAANCRARVVHEDETPAEGGGASMILALTEKRRATTKKRNRRKKGSRGKDAAATNVSDGARTIDDSCGFVLTTSDGVRATDGTSGLVLAATDATGVDRGDWILDSGASRHLVNDESLLLKSTACSHEIAMADGESLHLTRVGSVRLEVLARGAEAVVTLTDVYLAPRLAKNIVSYGKLANKGFALVHSGKRRSLARCRDSAVAFDVTIDSNVLYVVTKATRDKEGAGGDAIMAALEAHATETNADEPHEASLLHWHQSLGHLAFDTIERMARDPASGIRLSNNKRMACLSCLEGKQTRNAQSQQDSGKHSPIDRIGGVICSDLKGPMTPRDRLGNRYLVNFVDHKSNYCRVFLARTKDAAARQFEAFLVHFVKLFGFKVHVLRTDGGREYANVDLFCERTGVARQVSEARNQASNGKAERMHRTVLNLARSMMFACALPLMFWGDAVLYAVHILNRSPTRANAKRASPLEVLTGKTPDLRGIVVFGSQCSVYRDPRKNSLLQRSGRAIIVGVSEETKGYKVLLPRDNKVVVTQHIKNIETLTEAQNAQLQRAMDIGDRAGGQEETDAPAAAVANDGRAEGNRETRKTRKRWTRKAHGTRGALKRAEAAARQEETAASGEVVNAAFEHDPLNYGQAMLSSKREGWKKAMQEEIAALEANDVWTITRRTAGQHALHTKWVYKTKTDAQGDLERLKVRLVACGNEQVLGVDYTLTFAAVMDLSTVKVILALAATWGVPAKHGDIPNAYVKADKEPHLRIYLQMPRGMPVSKETLRAQGVSNTSELVLELRKSLYGLKQAGRLWSQLLHSKLSTAGFKRCESDMCFYWKRDGDDLVVVGVYVDDLLATGTSAAAVERFFASLASLSIKDLGRVSKFLGMRVTHNGQNGYTLDQEEAIRDLLRDNGLADANSTWTPIDDSCYELEEGDAELLGTPSAKLGPTVRQFQSLVGSLLWVARCTRPDIALAVHKVTRRAHAPRLADWKLAKRIARYLKGTAELKITMIAEDNLGAAMRLEAFSDADFAADKTDRKSMTGGIVMLNGMAVSWGARKQGGVSLSTMEAEFVAASEVARELLGLREMLCEVGVEPTLPMQLRVDNQAAIAQIAGEASSLKAKHVDVRLKFLCDYSRRGVITASYVRSEQMLADLLTKALDATKLSTLRALVRIG</sequence>
<dbReference type="InterPro" id="IPR012337">
    <property type="entry name" value="RNaseH-like_sf"/>
</dbReference>
<feature type="compositionally biased region" description="Basic residues" evidence="6">
    <location>
        <begin position="426"/>
        <end position="438"/>
    </location>
</feature>
<dbReference type="PANTHER" id="PTHR42648:SF28">
    <property type="entry name" value="TRANSPOSON-ENCODED PROTEIN WITH RIBONUCLEASE H-LIKE AND RETROVIRUS ZINC FINGER-LIKE DOMAINS"/>
    <property type="match status" value="1"/>
</dbReference>
<dbReference type="SUPFAM" id="SSF53098">
    <property type="entry name" value="Ribonuclease H-like"/>
    <property type="match status" value="1"/>
</dbReference>
<dbReference type="InterPro" id="IPR036397">
    <property type="entry name" value="RNaseH_sf"/>
</dbReference>
<feature type="region of interest" description="Disordered" evidence="6">
    <location>
        <begin position="422"/>
        <end position="449"/>
    </location>
</feature>
<dbReference type="EMBL" id="CAKLBY020000124">
    <property type="protein sequence ID" value="CAK7928480.1"/>
    <property type="molecule type" value="Genomic_DNA"/>
</dbReference>
<accession>A0AAV1U1E3</accession>
<keyword evidence="4" id="KW-0378">Hydrolase</keyword>
<evidence type="ECO:0000256" key="6">
    <source>
        <dbReference type="SAM" id="MobiDB-lite"/>
    </source>
</evidence>
<dbReference type="Gene3D" id="3.30.420.10">
    <property type="entry name" value="Ribonuclease H-like superfamily/Ribonuclease H"/>
    <property type="match status" value="1"/>
</dbReference>
<dbReference type="InterPro" id="IPR013103">
    <property type="entry name" value="RVT_2"/>
</dbReference>
<dbReference type="Proteomes" id="UP001162060">
    <property type="component" value="Unassembled WGS sequence"/>
</dbReference>
<dbReference type="GO" id="GO:0015074">
    <property type="term" value="P:DNA integration"/>
    <property type="evidence" value="ECO:0007669"/>
    <property type="project" value="InterPro"/>
</dbReference>
<dbReference type="GO" id="GO:0006508">
    <property type="term" value="P:proteolysis"/>
    <property type="evidence" value="ECO:0007669"/>
    <property type="project" value="UniProtKB-KW"/>
</dbReference>
<dbReference type="Gene3D" id="4.10.60.10">
    <property type="entry name" value="Zinc finger, CCHC-type"/>
    <property type="match status" value="1"/>
</dbReference>
<dbReference type="CDD" id="cd09272">
    <property type="entry name" value="RNase_HI_RT_Ty1"/>
    <property type="match status" value="1"/>
</dbReference>